<name>W4VJB0_9BACI</name>
<dbReference type="InterPro" id="IPR015422">
    <property type="entry name" value="PyrdxlP-dep_Trfase_small"/>
</dbReference>
<dbReference type="STRING" id="1298598.JCM21714_2555"/>
<dbReference type="InterPro" id="IPR015424">
    <property type="entry name" value="PyrdxlP-dep_Trfase"/>
</dbReference>
<dbReference type="Proteomes" id="UP000019102">
    <property type="component" value="Unassembled WGS sequence"/>
</dbReference>
<protein>
    <submittedName>
        <fullName evidence="1">Aromatic-amino-acid aminotransferase</fullName>
    </submittedName>
</protein>
<gene>
    <name evidence="1" type="ORF">JCM21714_2555</name>
</gene>
<dbReference type="SUPFAM" id="SSF53383">
    <property type="entry name" value="PLP-dependent transferases"/>
    <property type="match status" value="1"/>
</dbReference>
<accession>W4VJB0</accession>
<evidence type="ECO:0000313" key="1">
    <source>
        <dbReference type="EMBL" id="GAE93470.1"/>
    </source>
</evidence>
<dbReference type="GO" id="GO:0008483">
    <property type="term" value="F:transaminase activity"/>
    <property type="evidence" value="ECO:0007669"/>
    <property type="project" value="UniProtKB-KW"/>
</dbReference>
<comment type="caution">
    <text evidence="1">The sequence shown here is derived from an EMBL/GenBank/DDBJ whole genome shotgun (WGS) entry which is preliminary data.</text>
</comment>
<dbReference type="Gene3D" id="3.90.1150.10">
    <property type="entry name" value="Aspartate Aminotransferase, domain 1"/>
    <property type="match status" value="1"/>
</dbReference>
<proteinExistence type="predicted"/>
<organism evidence="1 2">
    <name type="scientific">Gracilibacillus boraciitolerans JCM 21714</name>
    <dbReference type="NCBI Taxonomy" id="1298598"/>
    <lineage>
        <taxon>Bacteria</taxon>
        <taxon>Bacillati</taxon>
        <taxon>Bacillota</taxon>
        <taxon>Bacilli</taxon>
        <taxon>Bacillales</taxon>
        <taxon>Bacillaceae</taxon>
        <taxon>Gracilibacillus</taxon>
    </lineage>
</organism>
<keyword evidence="1" id="KW-0032">Aminotransferase</keyword>
<keyword evidence="2" id="KW-1185">Reference proteome</keyword>
<reference evidence="1 2" key="1">
    <citation type="journal article" date="2014" name="Genome Announc.">
        <title>Draft Genome Sequence of the Boron-Tolerant and Moderately Halotolerant Bacterium Gracilibacillus boraciitolerans JCM 21714T.</title>
        <authorList>
            <person name="Ahmed I."/>
            <person name="Oshima K."/>
            <person name="Suda W."/>
            <person name="Kitamura K."/>
            <person name="Iida T."/>
            <person name="Ohmori Y."/>
            <person name="Fujiwara T."/>
            <person name="Hattori M."/>
            <person name="Ohkuma M."/>
        </authorList>
    </citation>
    <scope>NUCLEOTIDE SEQUENCE [LARGE SCALE GENOMIC DNA]</scope>
    <source>
        <strain evidence="1 2">JCM 21714</strain>
    </source>
</reference>
<dbReference type="EMBL" id="BAVS01000013">
    <property type="protein sequence ID" value="GAE93470.1"/>
    <property type="molecule type" value="Genomic_DNA"/>
</dbReference>
<dbReference type="eggNOG" id="COG1167">
    <property type="taxonomic scope" value="Bacteria"/>
</dbReference>
<dbReference type="AlphaFoldDB" id="W4VJB0"/>
<dbReference type="RefSeq" id="WP_369403530.1">
    <property type="nucleotide sequence ID" value="NZ_BAVS01000013.1"/>
</dbReference>
<sequence length="71" mass="7811">MKYGFAERVKYMKSSAVRDILKIINQGNIISFAGGLPEESLFPVEAVDKAFHKAITTNNKTLQYGETEGGS</sequence>
<evidence type="ECO:0000313" key="2">
    <source>
        <dbReference type="Proteomes" id="UP000019102"/>
    </source>
</evidence>
<keyword evidence="1" id="KW-0808">Transferase</keyword>